<dbReference type="InterPro" id="IPR046341">
    <property type="entry name" value="SET_dom_sf"/>
</dbReference>
<dbReference type="Gene3D" id="2.170.270.10">
    <property type="entry name" value="SET domain"/>
    <property type="match status" value="1"/>
</dbReference>
<dbReference type="InterPro" id="IPR001214">
    <property type="entry name" value="SET_dom"/>
</dbReference>
<dbReference type="GO" id="GO:0043516">
    <property type="term" value="P:regulation of DNA damage response, signal transduction by p53 class mediator"/>
    <property type="evidence" value="ECO:0007669"/>
    <property type="project" value="TreeGrafter"/>
</dbReference>
<dbReference type="GO" id="GO:0006357">
    <property type="term" value="P:regulation of transcription by RNA polymerase II"/>
    <property type="evidence" value="ECO:0007669"/>
    <property type="project" value="TreeGrafter"/>
</dbReference>
<protein>
    <recommendedName>
        <fullName evidence="1">SET domain-containing protein</fullName>
    </recommendedName>
</protein>
<dbReference type="GO" id="GO:0042799">
    <property type="term" value="F:histone H4K20 methyltransferase activity"/>
    <property type="evidence" value="ECO:0007669"/>
    <property type="project" value="TreeGrafter"/>
</dbReference>
<dbReference type="GO" id="GO:0005634">
    <property type="term" value="C:nucleus"/>
    <property type="evidence" value="ECO:0007669"/>
    <property type="project" value="TreeGrafter"/>
</dbReference>
<dbReference type="EMBL" id="JAHHUM010000013">
    <property type="protein sequence ID" value="KAK5623818.1"/>
    <property type="molecule type" value="Genomic_DNA"/>
</dbReference>
<keyword evidence="3" id="KW-1185">Reference proteome</keyword>
<dbReference type="PANTHER" id="PTHR46167:SF1">
    <property type="entry name" value="N-LYSINE METHYLTRANSFERASE KMT5A"/>
    <property type="match status" value="1"/>
</dbReference>
<evidence type="ECO:0000313" key="3">
    <source>
        <dbReference type="Proteomes" id="UP001311232"/>
    </source>
</evidence>
<organism evidence="2 3">
    <name type="scientific">Crenichthys baileyi</name>
    <name type="common">White River springfish</name>
    <dbReference type="NCBI Taxonomy" id="28760"/>
    <lineage>
        <taxon>Eukaryota</taxon>
        <taxon>Metazoa</taxon>
        <taxon>Chordata</taxon>
        <taxon>Craniata</taxon>
        <taxon>Vertebrata</taxon>
        <taxon>Euteleostomi</taxon>
        <taxon>Actinopterygii</taxon>
        <taxon>Neopterygii</taxon>
        <taxon>Teleostei</taxon>
        <taxon>Neoteleostei</taxon>
        <taxon>Acanthomorphata</taxon>
        <taxon>Ovalentaria</taxon>
        <taxon>Atherinomorphae</taxon>
        <taxon>Cyprinodontiformes</taxon>
        <taxon>Goodeidae</taxon>
        <taxon>Crenichthys</taxon>
    </lineage>
</organism>
<sequence>MQRVHQTNSLGEETISVEAGFSRQRSVAPPGEDTLLRTIHNIREPKMFKRKARKKPADEATFYIQSSKDKPGLMERFIDDHKGRGVFATQPIEQGDFVLEYRGQLLSADKCQTRKYSEKESTFLFEFEWQNRHWCIDASIEDGSLGRLVNDNHKSPNCTMKKIIVKDQPHLCLFAIKKIEIGTEIDYNYGDSKWPWREKAPAAVAEPARTLCDSYPDDSIEQDASLQVTGSQAPAAVAEPARTLCDSYPDDSIEQDASLQVTGSQAPAAVAEPARTLCDSYPDDSIEQDASLQVTGSQAPAAVAEPARTLCDSYPDDSIEQDASLQVTGSQAPAAVAEPARTLCDSYPDDSIEQDASLQVTGSQAPAAVAEPARTLCDSYPDDSIEQDASLQVTGSQAPAAVAEPARTLCDSYPDDSIEQDASLQLSIIKGVFLVDYSDSDDSQKDFSATIMMNKVPSLSDAIYDSSNDCVEDPSTSFAMDSQRPIRGTYFSVSLMN</sequence>
<feature type="domain" description="SET" evidence="1">
    <location>
        <begin position="71"/>
        <end position="190"/>
    </location>
</feature>
<dbReference type="SUPFAM" id="SSF82199">
    <property type="entry name" value="SET domain"/>
    <property type="match status" value="1"/>
</dbReference>
<proteinExistence type="predicted"/>
<dbReference type="GO" id="GO:0005700">
    <property type="term" value="C:polytene chromosome"/>
    <property type="evidence" value="ECO:0007669"/>
    <property type="project" value="TreeGrafter"/>
</dbReference>
<evidence type="ECO:0000313" key="2">
    <source>
        <dbReference type="EMBL" id="KAK5623818.1"/>
    </source>
</evidence>
<reference evidence="2 3" key="1">
    <citation type="submission" date="2021-06" db="EMBL/GenBank/DDBJ databases">
        <authorList>
            <person name="Palmer J.M."/>
        </authorList>
    </citation>
    <scope>NUCLEOTIDE SEQUENCE [LARGE SCALE GENOMIC DNA]</scope>
    <source>
        <strain evidence="2 3">MEX-2019</strain>
        <tissue evidence="2">Muscle</tissue>
    </source>
</reference>
<dbReference type="Proteomes" id="UP001311232">
    <property type="component" value="Unassembled WGS sequence"/>
</dbReference>
<dbReference type="AlphaFoldDB" id="A0AAV9SRX2"/>
<comment type="caution">
    <text evidence="2">The sequence shown here is derived from an EMBL/GenBank/DDBJ whole genome shotgun (WGS) entry which is preliminary data.</text>
</comment>
<dbReference type="Pfam" id="PF00856">
    <property type="entry name" value="SET"/>
    <property type="match status" value="1"/>
</dbReference>
<dbReference type="InterPro" id="IPR051760">
    <property type="entry name" value="KMT5A"/>
</dbReference>
<gene>
    <name evidence="2" type="ORF">CRENBAI_003865</name>
</gene>
<name>A0AAV9SRX2_9TELE</name>
<evidence type="ECO:0000259" key="1">
    <source>
        <dbReference type="PROSITE" id="PS50280"/>
    </source>
</evidence>
<dbReference type="SMART" id="SM00317">
    <property type="entry name" value="SET"/>
    <property type="match status" value="1"/>
</dbReference>
<dbReference type="PANTHER" id="PTHR46167">
    <property type="entry name" value="N-LYSINE METHYLTRANSFERASE KMT5A"/>
    <property type="match status" value="1"/>
</dbReference>
<dbReference type="PROSITE" id="PS50280">
    <property type="entry name" value="SET"/>
    <property type="match status" value="1"/>
</dbReference>
<accession>A0AAV9SRX2</accession>